<accession>A0A4S4KML1</accession>
<dbReference type="EMBL" id="SGPJ01000070">
    <property type="protein sequence ID" value="THG99748.1"/>
    <property type="molecule type" value="Genomic_DNA"/>
</dbReference>
<sequence>MSFFGTSSTPTSAPSPDMEARKRAVMDSVKGEIALANAQELMNSL</sequence>
<name>A0A4S4KML1_9APHY</name>
<reference evidence="2 3" key="1">
    <citation type="submission" date="2019-02" db="EMBL/GenBank/DDBJ databases">
        <title>Genome sequencing of the rare red list fungi Phlebia centrifuga.</title>
        <authorList>
            <person name="Buettner E."/>
            <person name="Kellner H."/>
        </authorList>
    </citation>
    <scope>NUCLEOTIDE SEQUENCE [LARGE SCALE GENOMIC DNA]</scope>
    <source>
        <strain evidence="2 3">DSM 108282</strain>
    </source>
</reference>
<gene>
    <name evidence="2" type="ORF">EW026_g2673</name>
</gene>
<evidence type="ECO:0000256" key="1">
    <source>
        <dbReference type="SAM" id="MobiDB-lite"/>
    </source>
</evidence>
<keyword evidence="3" id="KW-1185">Reference proteome</keyword>
<dbReference type="Proteomes" id="UP000309038">
    <property type="component" value="Unassembled WGS sequence"/>
</dbReference>
<feature type="compositionally biased region" description="Low complexity" evidence="1">
    <location>
        <begin position="1"/>
        <end position="16"/>
    </location>
</feature>
<protein>
    <submittedName>
        <fullName evidence="2">Uncharacterized protein</fullName>
    </submittedName>
</protein>
<proteinExistence type="predicted"/>
<feature type="region of interest" description="Disordered" evidence="1">
    <location>
        <begin position="1"/>
        <end position="23"/>
    </location>
</feature>
<evidence type="ECO:0000313" key="2">
    <source>
        <dbReference type="EMBL" id="THG99748.1"/>
    </source>
</evidence>
<organism evidence="2 3">
    <name type="scientific">Hermanssonia centrifuga</name>
    <dbReference type="NCBI Taxonomy" id="98765"/>
    <lineage>
        <taxon>Eukaryota</taxon>
        <taxon>Fungi</taxon>
        <taxon>Dikarya</taxon>
        <taxon>Basidiomycota</taxon>
        <taxon>Agaricomycotina</taxon>
        <taxon>Agaricomycetes</taxon>
        <taxon>Polyporales</taxon>
        <taxon>Meruliaceae</taxon>
        <taxon>Hermanssonia</taxon>
    </lineage>
</organism>
<evidence type="ECO:0000313" key="3">
    <source>
        <dbReference type="Proteomes" id="UP000309038"/>
    </source>
</evidence>
<comment type="caution">
    <text evidence="2">The sequence shown here is derived from an EMBL/GenBank/DDBJ whole genome shotgun (WGS) entry which is preliminary data.</text>
</comment>
<dbReference type="AlphaFoldDB" id="A0A4S4KML1"/>